<dbReference type="PROSITE" id="PS51257">
    <property type="entry name" value="PROKAR_LIPOPROTEIN"/>
    <property type="match status" value="1"/>
</dbReference>
<dbReference type="RefSeq" id="WP_100985915.1">
    <property type="nucleotide sequence ID" value="NZ_CP025096.1"/>
</dbReference>
<accession>A0A2K8YSC4</accession>
<dbReference type="Proteomes" id="UP000232883">
    <property type="component" value="Chromosome"/>
</dbReference>
<keyword evidence="2" id="KW-1185">Reference proteome</keyword>
<organism evidence="1 2">
    <name type="scientific">Spirosoma pollinicola</name>
    <dbReference type="NCBI Taxonomy" id="2057025"/>
    <lineage>
        <taxon>Bacteria</taxon>
        <taxon>Pseudomonadati</taxon>
        <taxon>Bacteroidota</taxon>
        <taxon>Cytophagia</taxon>
        <taxon>Cytophagales</taxon>
        <taxon>Cytophagaceae</taxon>
        <taxon>Spirosoma</taxon>
    </lineage>
</organism>
<proteinExistence type="predicted"/>
<reference evidence="1 2" key="1">
    <citation type="submission" date="2017-11" db="EMBL/GenBank/DDBJ databases">
        <title>Taxonomic description and genome sequences of Spirosoma HA7 sp. nov., isolated from pollen microhabitat of Corylus avellana.</title>
        <authorList>
            <person name="Ambika Manirajan B."/>
            <person name="Suarez C."/>
            <person name="Ratering S."/>
            <person name="Geissler-Plaum R."/>
            <person name="Cardinale M."/>
            <person name="Sylvia S."/>
        </authorList>
    </citation>
    <scope>NUCLEOTIDE SEQUENCE [LARGE SCALE GENOMIC DNA]</scope>
    <source>
        <strain evidence="1 2">HA7</strain>
    </source>
</reference>
<name>A0A2K8YSC4_9BACT</name>
<dbReference type="KEGG" id="spir:CWM47_00830"/>
<protein>
    <submittedName>
        <fullName evidence="1">Uncharacterized protein</fullName>
    </submittedName>
</protein>
<dbReference type="OrthoDB" id="9963640at2"/>
<gene>
    <name evidence="1" type="ORF">CWM47_00830</name>
</gene>
<dbReference type="AlphaFoldDB" id="A0A2K8YSC4"/>
<evidence type="ECO:0000313" key="2">
    <source>
        <dbReference type="Proteomes" id="UP000232883"/>
    </source>
</evidence>
<evidence type="ECO:0000313" key="1">
    <source>
        <dbReference type="EMBL" id="AUD00489.1"/>
    </source>
</evidence>
<dbReference type="EMBL" id="CP025096">
    <property type="protein sequence ID" value="AUD00489.1"/>
    <property type="molecule type" value="Genomic_DNA"/>
</dbReference>
<sequence>MSTPPIRLIHLTGVCLLIFLGSMSACGQKEKTRAAAVPVDTTIVDDDTLEVDDVPKSKQTEHAR</sequence>